<dbReference type="FunFam" id="2.100.10.30:FF:000001">
    <property type="entry name" value="Jacalin-related lectin 33"/>
    <property type="match status" value="2"/>
</dbReference>
<comment type="caution">
    <text evidence="4">The sequence shown here is derived from an EMBL/GenBank/DDBJ whole genome shotgun (WGS) entry which is preliminary data.</text>
</comment>
<proteinExistence type="inferred from homology"/>
<dbReference type="EMBL" id="CACVBM020001496">
    <property type="protein sequence ID" value="CAA7052002.1"/>
    <property type="molecule type" value="Genomic_DNA"/>
</dbReference>
<dbReference type="PANTHER" id="PTHR47293:SF27">
    <property type="entry name" value="JACALIN-TYPE LECTIN DOMAIN-CONTAINING PROTEIN"/>
    <property type="match status" value="1"/>
</dbReference>
<accession>A0A6D2KJA3</accession>
<protein>
    <recommendedName>
        <fullName evidence="3">Jacalin-type lectin domain-containing protein</fullName>
    </recommendedName>
</protein>
<evidence type="ECO:0000313" key="4">
    <source>
        <dbReference type="EMBL" id="CAA7052002.1"/>
    </source>
</evidence>
<reference evidence="4" key="1">
    <citation type="submission" date="2020-01" db="EMBL/GenBank/DDBJ databases">
        <authorList>
            <person name="Mishra B."/>
        </authorList>
    </citation>
    <scope>NUCLEOTIDE SEQUENCE [LARGE SCALE GENOMIC DNA]</scope>
</reference>
<evidence type="ECO:0000259" key="3">
    <source>
        <dbReference type="PROSITE" id="PS51752"/>
    </source>
</evidence>
<dbReference type="SMART" id="SM00915">
    <property type="entry name" value="Jacalin"/>
    <property type="match status" value="3"/>
</dbReference>
<dbReference type="SUPFAM" id="SSF51101">
    <property type="entry name" value="Mannose-binding lectins"/>
    <property type="match status" value="3"/>
</dbReference>
<evidence type="ECO:0000256" key="1">
    <source>
        <dbReference type="ARBA" id="ARBA00006568"/>
    </source>
</evidence>
<organism evidence="4 5">
    <name type="scientific">Microthlaspi erraticum</name>
    <dbReference type="NCBI Taxonomy" id="1685480"/>
    <lineage>
        <taxon>Eukaryota</taxon>
        <taxon>Viridiplantae</taxon>
        <taxon>Streptophyta</taxon>
        <taxon>Embryophyta</taxon>
        <taxon>Tracheophyta</taxon>
        <taxon>Spermatophyta</taxon>
        <taxon>Magnoliopsida</taxon>
        <taxon>eudicotyledons</taxon>
        <taxon>Gunneridae</taxon>
        <taxon>Pentapetalae</taxon>
        <taxon>rosids</taxon>
        <taxon>malvids</taxon>
        <taxon>Brassicales</taxon>
        <taxon>Brassicaceae</taxon>
        <taxon>Coluteocarpeae</taxon>
        <taxon>Microthlaspi</taxon>
    </lineage>
</organism>
<evidence type="ECO:0000256" key="2">
    <source>
        <dbReference type="ARBA" id="ARBA00022734"/>
    </source>
</evidence>
<keyword evidence="5" id="KW-1185">Reference proteome</keyword>
<dbReference type="PANTHER" id="PTHR47293">
    <property type="entry name" value="JACALIN-RELATED LECTIN 3"/>
    <property type="match status" value="1"/>
</dbReference>
<dbReference type="OrthoDB" id="4325201at2759"/>
<gene>
    <name evidence="4" type="ORF">MERR_LOCUS39237</name>
</gene>
<name>A0A6D2KJA3_9BRAS</name>
<comment type="similarity">
    <text evidence="1">Belongs to the jacalin lectin family.</text>
</comment>
<feature type="domain" description="Jacalin-type lectin" evidence="3">
    <location>
        <begin position="5"/>
        <end position="152"/>
    </location>
</feature>
<dbReference type="GO" id="GO:0030246">
    <property type="term" value="F:carbohydrate binding"/>
    <property type="evidence" value="ECO:0007669"/>
    <property type="project" value="UniProtKB-KW"/>
</dbReference>
<feature type="domain" description="Jacalin-type lectin" evidence="3">
    <location>
        <begin position="313"/>
        <end position="390"/>
    </location>
</feature>
<dbReference type="CDD" id="cd09612">
    <property type="entry name" value="Jacalin"/>
    <property type="match status" value="2"/>
</dbReference>
<dbReference type="PROSITE" id="PS51752">
    <property type="entry name" value="JACALIN_LECTIN"/>
    <property type="match status" value="3"/>
</dbReference>
<evidence type="ECO:0000313" key="5">
    <source>
        <dbReference type="Proteomes" id="UP000467841"/>
    </source>
</evidence>
<dbReference type="Proteomes" id="UP000467841">
    <property type="component" value="Unassembled WGS sequence"/>
</dbReference>
<dbReference type="InterPro" id="IPR001229">
    <property type="entry name" value="Jacalin-like_lectin_dom"/>
</dbReference>
<dbReference type="InterPro" id="IPR033734">
    <property type="entry name" value="Jacalin-like_lectin_dom_plant"/>
</dbReference>
<dbReference type="Pfam" id="PF01419">
    <property type="entry name" value="Jacalin"/>
    <property type="match status" value="3"/>
</dbReference>
<dbReference type="InterPro" id="IPR036404">
    <property type="entry name" value="Jacalin-like_lectin_dom_sf"/>
</dbReference>
<keyword evidence="2" id="KW-0430">Lectin</keyword>
<dbReference type="AlphaFoldDB" id="A0A6D2KJA3"/>
<dbReference type="Gene3D" id="2.100.10.30">
    <property type="entry name" value="Jacalin-like lectin domain"/>
    <property type="match status" value="3"/>
</dbReference>
<sequence>MAKMYWKLAPCGGDEGGHEWDDDVYDGVRKVYVGQDLTRITYVKFEYVKEDGQVVTREHGTITQQPQEFPLDPDEHIIAVGGSYHRPSVTEMITSLVFKTSKGKQSPLFGPKYLLGRLAGTEFVFEDAGKKIVGFHGRSGNAIDALGVYFEHDSSTTSLPLYKLEARGGKEGRAWDDGSYDGVKKLSICQDHCRITYLKFEYEKDGKIETRHHGVKGDTPLKFVLDSPDEYIKSVEATYHKPNLIRNTVITSLKFETSEGKTSFFGYEVGKKFVLKQNGCRLVGFHGKEGDAIDALGAYFAPVLPPPTPLNPAKKLPSVGGNGGVEWDDGVYDGVRKINVGQGTDGVSFVKFEYIKGTDFVLGDDHGKKTLLGAEEFVLEDGEYLTALEG</sequence>
<feature type="domain" description="Jacalin-type lectin" evidence="3">
    <location>
        <begin position="161"/>
        <end position="302"/>
    </location>
</feature>